<evidence type="ECO:0000313" key="3">
    <source>
        <dbReference type="Proteomes" id="UP000823674"/>
    </source>
</evidence>
<reference evidence="2 3" key="1">
    <citation type="submission" date="2021-03" db="EMBL/GenBank/DDBJ databases">
        <authorList>
            <person name="King G.J."/>
            <person name="Bancroft I."/>
            <person name="Baten A."/>
            <person name="Bloomfield J."/>
            <person name="Borpatragohain P."/>
            <person name="He Z."/>
            <person name="Irish N."/>
            <person name="Irwin J."/>
            <person name="Liu K."/>
            <person name="Mauleon R.P."/>
            <person name="Moore J."/>
            <person name="Morris R."/>
            <person name="Ostergaard L."/>
            <person name="Wang B."/>
            <person name="Wells R."/>
        </authorList>
    </citation>
    <scope>NUCLEOTIDE SEQUENCE [LARGE SCALE GENOMIC DNA]</scope>
    <source>
        <strain evidence="2">R-o-18</strain>
        <tissue evidence="2">Leaf</tissue>
    </source>
</reference>
<feature type="chain" id="PRO_5046576869" evidence="1">
    <location>
        <begin position="24"/>
        <end position="89"/>
    </location>
</feature>
<comment type="caution">
    <text evidence="2">The sequence shown here is derived from an EMBL/GenBank/DDBJ whole genome shotgun (WGS) entry which is preliminary data.</text>
</comment>
<keyword evidence="3" id="KW-1185">Reference proteome</keyword>
<evidence type="ECO:0000256" key="1">
    <source>
        <dbReference type="SAM" id="SignalP"/>
    </source>
</evidence>
<proteinExistence type="predicted"/>
<dbReference type="Proteomes" id="UP000823674">
    <property type="component" value="Chromosome A08"/>
</dbReference>
<organism evidence="2 3">
    <name type="scientific">Brassica rapa subsp. trilocularis</name>
    <dbReference type="NCBI Taxonomy" id="1813537"/>
    <lineage>
        <taxon>Eukaryota</taxon>
        <taxon>Viridiplantae</taxon>
        <taxon>Streptophyta</taxon>
        <taxon>Embryophyta</taxon>
        <taxon>Tracheophyta</taxon>
        <taxon>Spermatophyta</taxon>
        <taxon>Magnoliopsida</taxon>
        <taxon>eudicotyledons</taxon>
        <taxon>Gunneridae</taxon>
        <taxon>Pentapetalae</taxon>
        <taxon>rosids</taxon>
        <taxon>malvids</taxon>
        <taxon>Brassicales</taxon>
        <taxon>Brassicaceae</taxon>
        <taxon>Brassiceae</taxon>
        <taxon>Brassica</taxon>
    </lineage>
</organism>
<feature type="signal peptide" evidence="1">
    <location>
        <begin position="1"/>
        <end position="23"/>
    </location>
</feature>
<evidence type="ECO:0000313" key="2">
    <source>
        <dbReference type="EMBL" id="KAG5389855.1"/>
    </source>
</evidence>
<name>A0ABQ7LV03_BRACM</name>
<protein>
    <submittedName>
        <fullName evidence="2">Uncharacterized protein</fullName>
    </submittedName>
</protein>
<gene>
    <name evidence="2" type="primary">A08g508810.1_BraROA</name>
    <name evidence="2" type="ORF">IGI04_031396</name>
</gene>
<sequence>MNYISIPMVRIFLLLVMFNHHFSRKLSTFVFLPEVHWLGKLLSEEGDGRSCTRKRNSKRQNLLGVEEKEYAYETIEELIDVMKVVPFEP</sequence>
<keyword evidence="1" id="KW-0732">Signal</keyword>
<accession>A0ABQ7LV03</accession>
<dbReference type="EMBL" id="JADBGQ010000007">
    <property type="protein sequence ID" value="KAG5389855.1"/>
    <property type="molecule type" value="Genomic_DNA"/>
</dbReference>